<organism evidence="1 2">
    <name type="scientific">Fusobacterium necrophorum BL</name>
    <dbReference type="NCBI Taxonomy" id="1441732"/>
    <lineage>
        <taxon>Bacteria</taxon>
        <taxon>Fusobacteriati</taxon>
        <taxon>Fusobacteriota</taxon>
        <taxon>Fusobacteriia</taxon>
        <taxon>Fusobacteriales</taxon>
        <taxon>Fusobacteriaceae</taxon>
        <taxon>Fusobacterium</taxon>
    </lineage>
</organism>
<comment type="caution">
    <text evidence="1">The sequence shown here is derived from an EMBL/GenBank/DDBJ whole genome shotgun (WGS) entry which is preliminary data.</text>
</comment>
<dbReference type="EMBL" id="JAAC01000107">
    <property type="protein sequence ID" value="KDE62892.1"/>
    <property type="molecule type" value="Genomic_DNA"/>
</dbReference>
<evidence type="ECO:0000313" key="1">
    <source>
        <dbReference type="EMBL" id="KDE62892.1"/>
    </source>
</evidence>
<protein>
    <submittedName>
        <fullName evidence="1">Uncharacterized protein</fullName>
    </submittedName>
</protein>
<dbReference type="RefSeq" id="WP_035933316.1">
    <property type="nucleotide sequence ID" value="NZ_JAAC01000107.1"/>
</dbReference>
<gene>
    <name evidence="1" type="ORF">FUSO3_06740</name>
</gene>
<proteinExistence type="predicted"/>
<accession>A0AB73BVT0</accession>
<name>A0AB73BVT0_9FUSO</name>
<sequence>MQGRIEKKPADKFNINNLASAKMNPDSEVSADVITEKDRKERLLLKETHIYKNLPDGVRTAFGAGEVIGSVSRAGRAYILIKTGSALLAIPDPTLITKAVGGGLVLYGAAEGAFATSNVIEGVQEVYYGYTNQKDKESINPGKILLGENEYIIFDSMSASAGTQAFQIANYTKTKAEAEKATKTLSNSFYDERKIYTEKE</sequence>
<reference evidence="1 2" key="1">
    <citation type="submission" date="2014-01" db="EMBL/GenBank/DDBJ databases">
        <title>Comparative genomics of Fusobacterium necrophorum wild isolates.</title>
        <authorList>
            <person name="Kittichotirat W."/>
            <person name="Bumgarner R.E."/>
            <person name="Lawrence P."/>
        </authorList>
    </citation>
    <scope>NUCLEOTIDE SEQUENCE [LARGE SCALE GENOMIC DNA]</scope>
    <source>
        <strain evidence="1 2">BL</strain>
    </source>
</reference>
<dbReference type="Proteomes" id="UP000027473">
    <property type="component" value="Unassembled WGS sequence"/>
</dbReference>
<dbReference type="AlphaFoldDB" id="A0AB73BVT0"/>
<evidence type="ECO:0000313" key="2">
    <source>
        <dbReference type="Proteomes" id="UP000027473"/>
    </source>
</evidence>